<dbReference type="Proteomes" id="UP000308054">
    <property type="component" value="Unassembled WGS sequence"/>
</dbReference>
<dbReference type="GO" id="GO:0036374">
    <property type="term" value="F:glutathione hydrolase activity"/>
    <property type="evidence" value="ECO:0007669"/>
    <property type="project" value="UniProtKB-UniRule"/>
</dbReference>
<evidence type="ECO:0000256" key="9">
    <source>
        <dbReference type="PIRSR" id="PIRSR600101-1"/>
    </source>
</evidence>
<feature type="binding site" evidence="10">
    <location>
        <position position="108"/>
    </location>
    <ligand>
        <name>L-glutamate</name>
        <dbReference type="ChEBI" id="CHEBI:29985"/>
    </ligand>
</feature>
<dbReference type="EMBL" id="SRXW01000001">
    <property type="protein sequence ID" value="TGY90042.1"/>
    <property type="molecule type" value="Genomic_DNA"/>
</dbReference>
<dbReference type="Gene3D" id="1.10.246.130">
    <property type="match status" value="1"/>
</dbReference>
<evidence type="ECO:0000256" key="12">
    <source>
        <dbReference type="SAM" id="MobiDB-lite"/>
    </source>
</evidence>
<keyword evidence="7 11" id="KW-0012">Acyltransferase</keyword>
<dbReference type="RefSeq" id="WP_135994539.1">
    <property type="nucleotide sequence ID" value="NZ_CP071057.1"/>
</dbReference>
<evidence type="ECO:0000256" key="2">
    <source>
        <dbReference type="ARBA" id="ARBA00001089"/>
    </source>
</evidence>
<feature type="binding site" evidence="10">
    <location>
        <begin position="462"/>
        <end position="463"/>
    </location>
    <ligand>
        <name>L-glutamate</name>
        <dbReference type="ChEBI" id="CHEBI:29985"/>
    </ligand>
</feature>
<comment type="PTM">
    <text evidence="11">Cleaved by autocatalysis into a large and a small subunit.</text>
</comment>
<dbReference type="GO" id="GO:0103068">
    <property type="term" value="F:leukotriene C4 gamma-glutamyl transferase activity"/>
    <property type="evidence" value="ECO:0007669"/>
    <property type="project" value="UniProtKB-EC"/>
</dbReference>
<dbReference type="PROSITE" id="PS51257">
    <property type="entry name" value="PROKAR_LIPOPROTEIN"/>
    <property type="match status" value="1"/>
</dbReference>
<comment type="catalytic activity">
    <reaction evidence="2 11">
        <text>glutathione + H2O = L-cysteinylglycine + L-glutamate</text>
        <dbReference type="Rhea" id="RHEA:28807"/>
        <dbReference type="ChEBI" id="CHEBI:15377"/>
        <dbReference type="ChEBI" id="CHEBI:29985"/>
        <dbReference type="ChEBI" id="CHEBI:57925"/>
        <dbReference type="ChEBI" id="CHEBI:61694"/>
        <dbReference type="EC" id="3.4.19.13"/>
    </reaction>
</comment>
<keyword evidence="13" id="KW-0732">Signal</keyword>
<dbReference type="InterPro" id="IPR043137">
    <property type="entry name" value="GGT_ssub_C"/>
</dbReference>
<dbReference type="GO" id="GO:0006751">
    <property type="term" value="P:glutathione catabolic process"/>
    <property type="evidence" value="ECO:0007669"/>
    <property type="project" value="UniProtKB-UniRule"/>
</dbReference>
<reference evidence="14 15" key="1">
    <citation type="journal article" date="2017" name="Int. J. Syst. Evol. Microbiol.">
        <title>Marinicauda algicola sp. nov., isolated from a marine red alga Rhodosorus marinus.</title>
        <authorList>
            <person name="Jeong S.E."/>
            <person name="Jeon S.H."/>
            <person name="Chun B.H."/>
            <person name="Kim D.W."/>
            <person name="Jeon C.O."/>
        </authorList>
    </citation>
    <scope>NUCLEOTIDE SEQUENCE [LARGE SCALE GENOMIC DNA]</scope>
    <source>
        <strain evidence="14 15">JCM 31718</strain>
    </source>
</reference>
<evidence type="ECO:0000256" key="4">
    <source>
        <dbReference type="ARBA" id="ARBA00022679"/>
    </source>
</evidence>
<organism evidence="14 15">
    <name type="scientific">Marinicauda algicola</name>
    <dbReference type="NCBI Taxonomy" id="2029849"/>
    <lineage>
        <taxon>Bacteria</taxon>
        <taxon>Pseudomonadati</taxon>
        <taxon>Pseudomonadota</taxon>
        <taxon>Alphaproteobacteria</taxon>
        <taxon>Maricaulales</taxon>
        <taxon>Maricaulaceae</taxon>
        <taxon>Marinicauda</taxon>
    </lineage>
</organism>
<feature type="binding site" evidence="10">
    <location>
        <position position="485"/>
    </location>
    <ligand>
        <name>L-glutamate</name>
        <dbReference type="ChEBI" id="CHEBI:29985"/>
    </ligand>
</feature>
<dbReference type="UniPathway" id="UPA00204"/>
<dbReference type="OrthoDB" id="9781342at2"/>
<feature type="signal peptide" evidence="13">
    <location>
        <begin position="1"/>
        <end position="21"/>
    </location>
</feature>
<dbReference type="EC" id="3.4.19.13" evidence="11"/>
<name>A0A4S2H431_9PROT</name>
<dbReference type="Gene3D" id="3.60.20.40">
    <property type="match status" value="1"/>
</dbReference>
<evidence type="ECO:0000256" key="3">
    <source>
        <dbReference type="ARBA" id="ARBA00009381"/>
    </source>
</evidence>
<keyword evidence="6 11" id="KW-0865">Zymogen</keyword>
<dbReference type="NCBIfam" id="TIGR00066">
    <property type="entry name" value="g_glut_trans"/>
    <property type="match status" value="1"/>
</dbReference>
<dbReference type="Pfam" id="PF01019">
    <property type="entry name" value="G_glu_transpept"/>
    <property type="match status" value="1"/>
</dbReference>
<accession>A0A4S2H431</accession>
<comment type="similarity">
    <text evidence="3 11">Belongs to the gamma-glutamyltransferase family.</text>
</comment>
<feature type="active site" description="Nucleophile" evidence="9">
    <location>
        <position position="396"/>
    </location>
</feature>
<evidence type="ECO:0000256" key="10">
    <source>
        <dbReference type="PIRSR" id="PIRSR600101-2"/>
    </source>
</evidence>
<dbReference type="EC" id="2.3.2.2" evidence="11"/>
<comment type="caution">
    <text evidence="14">The sequence shown here is derived from an EMBL/GenBank/DDBJ whole genome shotgun (WGS) entry which is preliminary data.</text>
</comment>
<dbReference type="PANTHER" id="PTHR43199:SF1">
    <property type="entry name" value="GLUTATHIONE HYDROLASE PROENZYME"/>
    <property type="match status" value="1"/>
</dbReference>
<dbReference type="SUPFAM" id="SSF56235">
    <property type="entry name" value="N-terminal nucleophile aminohydrolases (Ntn hydrolases)"/>
    <property type="match status" value="1"/>
</dbReference>
<sequence>MRMLSLFALPLIAGLAACEFAGQDAVSPPDDTLVGAEERREAMIAAAHPLAVEAGLDAIRSGGGAVDAAIAVQAVLGLVEPQSSGIGGGAFMVHYDAQTQTLTVYDGRETAPAGITETLFLDEAGEPLSFMTAWQSGRSTGVPGVIAMLAMAHEEHGMRPWAEGFADAERLAEEGFAVPPRLSQLAGRVADYTAIDERGPSAQYLFTDAGEAVETGTVLTNPAYAQAMRLVAQDWRNFYTGEIAQGIVETAREEPLPGLITLEDLESYEPLKREALCTPYRDVRICSAPPPASGGVAVGAIMAMLENFDMAAYGPDTATGWHLFIEASRLAYADRDRYVGDPAYADVPTQGLLDEAYLNERARLIAMDRAMESVSAGTPPGAPQAPEDASDDAPGTSHFTIVDTEGDVVSMTTTVESAFGNTRMTPHGFFLNNQMTDFAFAPRDEAGNLRPNAPAPGKRPRSSMSPTIVLDPEGEFLLATGSPGGNSIIAYTAKSLVAMLDWGLTPGQAASLPNVVARGDSVAIETGFDETLLEDLREMGHAIEAGRGENSGIHIVRVSDGGYVGAADPRRDGAALGLGEAALEE</sequence>
<feature type="binding site" evidence="10">
    <location>
        <position position="437"/>
    </location>
    <ligand>
        <name>L-glutamate</name>
        <dbReference type="ChEBI" id="CHEBI:29985"/>
    </ligand>
</feature>
<evidence type="ECO:0000256" key="6">
    <source>
        <dbReference type="ARBA" id="ARBA00023145"/>
    </source>
</evidence>
<keyword evidence="5 11" id="KW-0378">Hydrolase</keyword>
<evidence type="ECO:0000313" key="14">
    <source>
        <dbReference type="EMBL" id="TGY90042.1"/>
    </source>
</evidence>
<evidence type="ECO:0000256" key="11">
    <source>
        <dbReference type="RuleBase" id="RU368036"/>
    </source>
</evidence>
<dbReference type="InterPro" id="IPR029055">
    <property type="entry name" value="Ntn_hydrolases_N"/>
</dbReference>
<comment type="catalytic activity">
    <reaction evidence="8 11">
        <text>an N-terminal (5-L-glutamyl)-[peptide] + an alpha-amino acid = 5-L-glutamyl amino acid + an N-terminal L-alpha-aminoacyl-[peptide]</text>
        <dbReference type="Rhea" id="RHEA:23904"/>
        <dbReference type="Rhea" id="RHEA-COMP:9780"/>
        <dbReference type="Rhea" id="RHEA-COMP:9795"/>
        <dbReference type="ChEBI" id="CHEBI:77644"/>
        <dbReference type="ChEBI" id="CHEBI:78597"/>
        <dbReference type="ChEBI" id="CHEBI:78599"/>
        <dbReference type="ChEBI" id="CHEBI:78608"/>
        <dbReference type="EC" id="2.3.2.2"/>
    </reaction>
</comment>
<evidence type="ECO:0000313" key="15">
    <source>
        <dbReference type="Proteomes" id="UP000308054"/>
    </source>
</evidence>
<keyword evidence="11" id="KW-0317">Glutathione biosynthesis</keyword>
<dbReference type="InterPro" id="IPR000101">
    <property type="entry name" value="GGT_peptidase"/>
</dbReference>
<dbReference type="PANTHER" id="PTHR43199">
    <property type="entry name" value="GLUTATHIONE HYDROLASE"/>
    <property type="match status" value="1"/>
</dbReference>
<evidence type="ECO:0000256" key="5">
    <source>
        <dbReference type="ARBA" id="ARBA00022801"/>
    </source>
</evidence>
<dbReference type="GO" id="GO:0006750">
    <property type="term" value="P:glutathione biosynthetic process"/>
    <property type="evidence" value="ECO:0007669"/>
    <property type="project" value="UniProtKB-KW"/>
</dbReference>
<evidence type="ECO:0000256" key="1">
    <source>
        <dbReference type="ARBA" id="ARBA00001049"/>
    </source>
</evidence>
<proteinExistence type="inferred from homology"/>
<feature type="region of interest" description="Disordered" evidence="12">
    <location>
        <begin position="372"/>
        <end position="396"/>
    </location>
</feature>
<comment type="subunit">
    <text evidence="11">This enzyme consists of two polypeptide chains, which are synthesized in precursor form from a single polypeptide.</text>
</comment>
<dbReference type="AlphaFoldDB" id="A0A4S2H431"/>
<gene>
    <name evidence="14" type="primary">ggt</name>
    <name evidence="14" type="ORF">E5163_02620</name>
</gene>
<comment type="catalytic activity">
    <reaction evidence="1 11">
        <text>an S-substituted glutathione + H2O = an S-substituted L-cysteinylglycine + L-glutamate</text>
        <dbReference type="Rhea" id="RHEA:59468"/>
        <dbReference type="ChEBI" id="CHEBI:15377"/>
        <dbReference type="ChEBI" id="CHEBI:29985"/>
        <dbReference type="ChEBI" id="CHEBI:90779"/>
        <dbReference type="ChEBI" id="CHEBI:143103"/>
        <dbReference type="EC" id="3.4.19.13"/>
    </reaction>
</comment>
<keyword evidence="4 11" id="KW-0808">Transferase</keyword>
<comment type="pathway">
    <text evidence="11">Sulfur metabolism; glutathione metabolism.</text>
</comment>
<protein>
    <recommendedName>
        <fullName evidence="11">Glutathione hydrolase proenzyme</fullName>
        <ecNumber evidence="11">2.3.2.2</ecNumber>
        <ecNumber evidence="11">3.4.19.13</ecNumber>
    </recommendedName>
    <component>
        <recommendedName>
            <fullName evidence="11">Glutathione hydrolase large chain</fullName>
        </recommendedName>
    </component>
    <component>
        <recommendedName>
            <fullName evidence="11">Glutathione hydrolase small chain</fullName>
        </recommendedName>
    </component>
</protein>
<dbReference type="PRINTS" id="PR01210">
    <property type="entry name" value="GGTRANSPTASE"/>
</dbReference>
<evidence type="ECO:0000256" key="7">
    <source>
        <dbReference type="ARBA" id="ARBA00023315"/>
    </source>
</evidence>
<dbReference type="InterPro" id="IPR043138">
    <property type="entry name" value="GGT_lsub"/>
</dbReference>
<dbReference type="InterPro" id="IPR051792">
    <property type="entry name" value="GGT_bact"/>
</dbReference>
<evidence type="ECO:0000256" key="8">
    <source>
        <dbReference type="ARBA" id="ARBA00047417"/>
    </source>
</evidence>
<evidence type="ECO:0000256" key="13">
    <source>
        <dbReference type="SAM" id="SignalP"/>
    </source>
</evidence>
<keyword evidence="15" id="KW-1185">Reference proteome</keyword>
<feature type="chain" id="PRO_5020726165" description="Glutathione hydrolase proenzyme" evidence="13">
    <location>
        <begin position="22"/>
        <end position="585"/>
    </location>
</feature>